<dbReference type="InterPro" id="IPR007811">
    <property type="entry name" value="RPC4"/>
</dbReference>
<feature type="compositionally biased region" description="Basic and acidic residues" evidence="5">
    <location>
        <begin position="281"/>
        <end position="309"/>
    </location>
</feature>
<evidence type="ECO:0000313" key="6">
    <source>
        <dbReference type="EMBL" id="GAB00060.1"/>
    </source>
</evidence>
<dbReference type="AlphaFoldDB" id="G7EB49"/>
<dbReference type="Proteomes" id="UP000009131">
    <property type="component" value="Unassembled WGS sequence"/>
</dbReference>
<keyword evidence="2" id="KW-0240">DNA-directed RNA polymerase</keyword>
<dbReference type="GO" id="GO:0005666">
    <property type="term" value="C:RNA polymerase III complex"/>
    <property type="evidence" value="ECO:0007669"/>
    <property type="project" value="InterPro"/>
</dbReference>
<comment type="caution">
    <text evidence="6">The sequence shown here is derived from an EMBL/GenBank/DDBJ whole genome shotgun (WGS) entry which is preliminary data.</text>
</comment>
<feature type="compositionally biased region" description="Polar residues" evidence="5">
    <location>
        <begin position="342"/>
        <end position="354"/>
    </location>
</feature>
<dbReference type="HOGENOM" id="CLU_451324_0_0_1"/>
<dbReference type="Pfam" id="PF05132">
    <property type="entry name" value="RNA_pol_Rpc4"/>
    <property type="match status" value="1"/>
</dbReference>
<evidence type="ECO:0000256" key="1">
    <source>
        <dbReference type="ARBA" id="ARBA00004123"/>
    </source>
</evidence>
<sequence length="605" mass="66235">MSEDVTMAEDTAGLPQAPSASQKGKERANGDAQAQSTPTPAGAKKARPMTREQSSRAVDASQGATTSSTYYDDSAHTASLARRAASSSRALSKPTTLKQDYVKGSGKTMKFKPNLSAAAHLPSIKQEPDSNPPAPSELLANPDGVPLRRRDRGPISRTATGPLSQGPALAPKTKKRVAEDMRASSFRPSIADLDLVGDAGSKANAKKAEAEFVKTEYDSDPDTAGVDGDPDGDDMADFIENDLDQEDEERYKLVRHTRMIALKDIGKEGSMAPLTLPEDDSVAREAYARHEDEIEMEMRQEEQQSEEQRQYLQAQQAQMSRHLPQSHHSQVKPEEDHDRDSQILSSGIATPTNAARASRNFTGEEPLDSNVDQIGELDTTVSIKQEAIKAKFDSLDFGEPGTDHDFFVMQFPRFFPAFRPPDSEPTIDRLDHDQAETKQTIETKQNIRAPPYKAGHWQGWGKSGGMLGRQILENLPEGKIGTFNFHASGRISMNIGEIRYDVTSGADAGFLQEIAAVDAEPDVGDHRIRGTLRGDGQPGLYVLAQTSTKLIARPNIDDIFRASKQARADDIARKHLLSLKDEFKNEPVMTPQPVPAKLSKPSMKR</sequence>
<evidence type="ECO:0000256" key="5">
    <source>
        <dbReference type="SAM" id="MobiDB-lite"/>
    </source>
</evidence>
<feature type="compositionally biased region" description="Acidic residues" evidence="5">
    <location>
        <begin position="228"/>
        <end position="238"/>
    </location>
</feature>
<feature type="compositionally biased region" description="Basic and acidic residues" evidence="5">
    <location>
        <begin position="331"/>
        <end position="341"/>
    </location>
</feature>
<proteinExistence type="predicted"/>
<dbReference type="PANTHER" id="PTHR13408:SF0">
    <property type="entry name" value="DNA-DIRECTED RNA POLYMERASE III SUBUNIT RPC4"/>
    <property type="match status" value="1"/>
</dbReference>
<accession>G7EB49</accession>
<dbReference type="GO" id="GO:0042797">
    <property type="term" value="P:tRNA transcription by RNA polymerase III"/>
    <property type="evidence" value="ECO:0007669"/>
    <property type="project" value="TreeGrafter"/>
</dbReference>
<evidence type="ECO:0000256" key="2">
    <source>
        <dbReference type="ARBA" id="ARBA00022478"/>
    </source>
</evidence>
<comment type="subcellular location">
    <subcellularLocation>
        <location evidence="1">Nucleus</location>
    </subcellularLocation>
</comment>
<feature type="region of interest" description="Disordered" evidence="5">
    <location>
        <begin position="1"/>
        <end position="183"/>
    </location>
</feature>
<gene>
    <name evidence="6" type="primary">Mo06762</name>
    <name evidence="6" type="ORF">E5Q_06762</name>
</gene>
<organism evidence="6 7">
    <name type="scientific">Mixia osmundae (strain CBS 9802 / IAM 14324 / JCM 22182 / KY 12970)</name>
    <dbReference type="NCBI Taxonomy" id="764103"/>
    <lineage>
        <taxon>Eukaryota</taxon>
        <taxon>Fungi</taxon>
        <taxon>Dikarya</taxon>
        <taxon>Basidiomycota</taxon>
        <taxon>Pucciniomycotina</taxon>
        <taxon>Mixiomycetes</taxon>
        <taxon>Mixiales</taxon>
        <taxon>Mixiaceae</taxon>
        <taxon>Mixia</taxon>
    </lineage>
</organism>
<protein>
    <submittedName>
        <fullName evidence="6">Uncharacterized protein</fullName>
    </submittedName>
</protein>
<dbReference type="InParanoid" id="G7EB49"/>
<feature type="region of interest" description="Disordered" evidence="5">
    <location>
        <begin position="584"/>
        <end position="605"/>
    </location>
</feature>
<dbReference type="STRING" id="764103.G7EB49"/>
<feature type="region of interest" description="Disordered" evidence="5">
    <location>
        <begin position="213"/>
        <end position="238"/>
    </location>
</feature>
<feature type="compositionally biased region" description="Polar residues" evidence="5">
    <location>
        <begin position="55"/>
        <end position="71"/>
    </location>
</feature>
<name>G7EB49_MIXOS</name>
<keyword evidence="4" id="KW-0539">Nucleus</keyword>
<keyword evidence="7" id="KW-1185">Reference proteome</keyword>
<keyword evidence="3" id="KW-0804">Transcription</keyword>
<reference evidence="6 7" key="2">
    <citation type="journal article" date="2012" name="Open Biol.">
        <title>Characteristics of nucleosomes and linker DNA regions on the genome of the basidiomycete Mixia osmundae revealed by mono- and dinucleosome mapping.</title>
        <authorList>
            <person name="Nishida H."/>
            <person name="Kondo S."/>
            <person name="Matsumoto T."/>
            <person name="Suzuki Y."/>
            <person name="Yoshikawa H."/>
            <person name="Taylor T.D."/>
            <person name="Sugiyama J."/>
        </authorList>
    </citation>
    <scope>NUCLEOTIDE SEQUENCE [LARGE SCALE GENOMIC DNA]</scope>
    <source>
        <strain evidence="7">CBS 9802 / IAM 14324 / JCM 22182 / KY 12970</strain>
    </source>
</reference>
<evidence type="ECO:0000256" key="4">
    <source>
        <dbReference type="ARBA" id="ARBA00023242"/>
    </source>
</evidence>
<dbReference type="GO" id="GO:0003677">
    <property type="term" value="F:DNA binding"/>
    <property type="evidence" value="ECO:0007669"/>
    <property type="project" value="InterPro"/>
</dbReference>
<evidence type="ECO:0000313" key="7">
    <source>
        <dbReference type="Proteomes" id="UP000009131"/>
    </source>
</evidence>
<dbReference type="EMBL" id="BABT02000261">
    <property type="protein sequence ID" value="GAB00060.1"/>
    <property type="molecule type" value="Genomic_DNA"/>
</dbReference>
<evidence type="ECO:0000256" key="3">
    <source>
        <dbReference type="ARBA" id="ARBA00023163"/>
    </source>
</evidence>
<feature type="region of interest" description="Disordered" evidence="5">
    <location>
        <begin position="267"/>
        <end position="354"/>
    </location>
</feature>
<feature type="compositionally biased region" description="Low complexity" evidence="5">
    <location>
        <begin position="78"/>
        <end position="92"/>
    </location>
</feature>
<reference evidence="6 7" key="1">
    <citation type="journal article" date="2011" name="J. Gen. Appl. Microbiol.">
        <title>Draft genome sequencing of the enigmatic basidiomycete Mixia osmundae.</title>
        <authorList>
            <person name="Nishida H."/>
            <person name="Nagatsuka Y."/>
            <person name="Sugiyama J."/>
        </authorList>
    </citation>
    <scope>NUCLEOTIDE SEQUENCE [LARGE SCALE GENOMIC DNA]</scope>
    <source>
        <strain evidence="7">CBS 9802 / IAM 14324 / JCM 22182 / KY 12970</strain>
    </source>
</reference>
<dbReference type="PANTHER" id="PTHR13408">
    <property type="entry name" value="DNA-DIRECTED RNA POLYMERASE III"/>
    <property type="match status" value="1"/>
</dbReference>
<dbReference type="eggNOG" id="KOG3122">
    <property type="taxonomic scope" value="Eukaryota"/>
</dbReference>
<dbReference type="OrthoDB" id="5836119at2759"/>